<protein>
    <submittedName>
        <fullName evidence="3">Uncharacterized protein</fullName>
    </submittedName>
</protein>
<feature type="compositionally biased region" description="Acidic residues" evidence="1">
    <location>
        <begin position="1139"/>
        <end position="1153"/>
    </location>
</feature>
<comment type="caution">
    <text evidence="3">The sequence shown here is derived from an EMBL/GenBank/DDBJ whole genome shotgun (WGS) entry which is preliminary data.</text>
</comment>
<dbReference type="OrthoDB" id="10394307at2759"/>
<feature type="compositionally biased region" description="Polar residues" evidence="1">
    <location>
        <begin position="303"/>
        <end position="315"/>
    </location>
</feature>
<feature type="compositionally biased region" description="Low complexity" evidence="1">
    <location>
        <begin position="918"/>
        <end position="934"/>
    </location>
</feature>
<name>A0A1Q9CUW2_SYMMI</name>
<keyword evidence="4" id="KW-1185">Reference proteome</keyword>
<feature type="compositionally biased region" description="Polar residues" evidence="1">
    <location>
        <begin position="787"/>
        <end position="824"/>
    </location>
</feature>
<feature type="region of interest" description="Disordered" evidence="1">
    <location>
        <begin position="994"/>
        <end position="1028"/>
    </location>
</feature>
<feature type="signal peptide" evidence="2">
    <location>
        <begin position="1"/>
        <end position="21"/>
    </location>
</feature>
<feature type="compositionally biased region" description="Basic and acidic residues" evidence="1">
    <location>
        <begin position="75"/>
        <end position="85"/>
    </location>
</feature>
<feature type="region of interest" description="Disordered" evidence="1">
    <location>
        <begin position="46"/>
        <end position="85"/>
    </location>
</feature>
<feature type="compositionally biased region" description="Low complexity" evidence="1">
    <location>
        <begin position="560"/>
        <end position="574"/>
    </location>
</feature>
<feature type="compositionally biased region" description="Acidic residues" evidence="1">
    <location>
        <begin position="401"/>
        <end position="410"/>
    </location>
</feature>
<feature type="compositionally biased region" description="Low complexity" evidence="1">
    <location>
        <begin position="322"/>
        <end position="345"/>
    </location>
</feature>
<proteinExistence type="predicted"/>
<keyword evidence="2" id="KW-0732">Signal</keyword>
<dbReference type="EMBL" id="LSRX01000903">
    <property type="protein sequence ID" value="OLP86708.1"/>
    <property type="molecule type" value="Genomic_DNA"/>
</dbReference>
<feature type="compositionally biased region" description="Basic and acidic residues" evidence="1">
    <location>
        <begin position="189"/>
        <end position="203"/>
    </location>
</feature>
<feature type="region of interest" description="Disordered" evidence="1">
    <location>
        <begin position="1166"/>
        <end position="1211"/>
    </location>
</feature>
<feature type="compositionally biased region" description="Polar residues" evidence="1">
    <location>
        <begin position="961"/>
        <end position="974"/>
    </location>
</feature>
<gene>
    <name evidence="3" type="ORF">AK812_SmicGene32158</name>
</gene>
<evidence type="ECO:0000313" key="3">
    <source>
        <dbReference type="EMBL" id="OLP86708.1"/>
    </source>
</evidence>
<accession>A0A1Q9CUW2</accession>
<feature type="region of interest" description="Disordered" evidence="1">
    <location>
        <begin position="904"/>
        <end position="982"/>
    </location>
</feature>
<feature type="compositionally biased region" description="Basic residues" evidence="1">
    <location>
        <begin position="663"/>
        <end position="676"/>
    </location>
</feature>
<dbReference type="AlphaFoldDB" id="A0A1Q9CUW2"/>
<evidence type="ECO:0000256" key="2">
    <source>
        <dbReference type="SAM" id="SignalP"/>
    </source>
</evidence>
<feature type="compositionally biased region" description="Polar residues" evidence="1">
    <location>
        <begin position="633"/>
        <end position="653"/>
    </location>
</feature>
<feature type="compositionally biased region" description="Low complexity" evidence="1">
    <location>
        <begin position="832"/>
        <end position="843"/>
    </location>
</feature>
<feature type="compositionally biased region" description="Low complexity" evidence="1">
    <location>
        <begin position="224"/>
        <end position="249"/>
    </location>
</feature>
<dbReference type="Proteomes" id="UP000186817">
    <property type="component" value="Unassembled WGS sequence"/>
</dbReference>
<dbReference type="OMA" id="QRGNPAM"/>
<feature type="region of interest" description="Disordered" evidence="1">
    <location>
        <begin position="1092"/>
        <end position="1154"/>
    </location>
</feature>
<feature type="chain" id="PRO_5012457963" evidence="2">
    <location>
        <begin position="22"/>
        <end position="1239"/>
    </location>
</feature>
<feature type="compositionally biased region" description="Low complexity" evidence="1">
    <location>
        <begin position="1018"/>
        <end position="1028"/>
    </location>
</feature>
<organism evidence="3 4">
    <name type="scientific">Symbiodinium microadriaticum</name>
    <name type="common">Dinoflagellate</name>
    <name type="synonym">Zooxanthella microadriatica</name>
    <dbReference type="NCBI Taxonomy" id="2951"/>
    <lineage>
        <taxon>Eukaryota</taxon>
        <taxon>Sar</taxon>
        <taxon>Alveolata</taxon>
        <taxon>Dinophyceae</taxon>
        <taxon>Suessiales</taxon>
        <taxon>Symbiodiniaceae</taxon>
        <taxon>Symbiodinium</taxon>
    </lineage>
</organism>
<evidence type="ECO:0000256" key="1">
    <source>
        <dbReference type="SAM" id="MobiDB-lite"/>
    </source>
</evidence>
<feature type="compositionally biased region" description="Pro residues" evidence="1">
    <location>
        <begin position="346"/>
        <end position="362"/>
    </location>
</feature>
<feature type="compositionally biased region" description="Low complexity" evidence="1">
    <location>
        <begin position="996"/>
        <end position="1006"/>
    </location>
</feature>
<feature type="region of interest" description="Disordered" evidence="1">
    <location>
        <begin position="153"/>
        <end position="889"/>
    </location>
</feature>
<sequence length="1239" mass="133153">MKPASGALAALTAALLGTCAAWATIRLGDPAAEPAVAVATGANPVTHGQEAAEPGVQPGQRRCKGSKSNGGGPHNFDEFHDDGPYSKTQYELRDLRSFGNPLVGAANSGVARSKHIRGAPGCFNELHDEDPYGQTQHEPYDFTTKHHEPYGDLHLGNFYRTGRRESGRSKRARTSTPTAEDCEPFGNPHTDEYYSTGRREQRRAGNSGPTARGGNQEPERGNPRTTATARPSASSTGASTAARGSTVSGNRASTPETEGADSEGTNTTTTTGMWRPRFAPPYNPDDDPWQHGIFGEQDPASERPSSSQQPLQQGTGPLVDVTAAAASAGGDFTATAASSSSGESAPGPPQKEPPKPRQPPPAADFRHSQPTALYRQVFGHGRDPPATPAGSTAIAGHPVQEDDLEHEEPPETAAAAAAAAESPSQTTDDAWEKLRASLQHLDADPIVGTRQEPEPSLAPGQQHGSQPLHQQQEPLTGEAPHQPQIQPPAEEQATAAATSSRARSASTQRRGAQDPPQQVHRLPPLEPWSRKRRPWQQPPRQIPQKQHDFHDRADPQGGDPPAQEAEPSQQPAAEGPHHEAQPDAPQHASGERQSRHPGTLAHSTFTSTSSSSRSRRRPRPQPPQMRPEKAHNETTGTVATQQQGKLPRTTNGHQHGGPPLTQRTRKLSPIRGRRQTARSTAAHPAGTSEATSSSGRKGNAQLARPTRRGHRTPQPSNGDDIPPALETREPAIKQTKRGSTRNLRNERQTPARTHQPGLFTKLLNLHLQPRTPPQGTPQQTGPSDPTAASSTQAPHMPQQGTQAQSAGPQQEDPTSKQATLAQQQAEERMQQPGPKAAAKGTGARTHDKQQQPPEAGTANTRTQPPQHAPATEHPLFGAPSTQTQEEMLAVAQLVEAGQASRVVWTGGRNPCQDTLEATVPETTPPTQQQRGQSPGSPARKRSKTGASQQQPEPEPGDAAASNAQERMQSNTAASQHPHLEHHQPAARFPQLQTLGQSHTAASSQQQHLEHHQPSTFPQQSRDQQQQESSAYMILRAQQLVAQLMPTLVGDQVPLAAEALGQLQSWTRGIWGHDIQLVADSATDSCGSMADTVPWHPPEPTRGPEDGSVMPRPTSNEELWQPAGRQSRPSRGRELTDCSLDTEDMPGTETEDEAFGLQRRRRHLLRHSTPPKDDGVALARRGCGRSHTPNAQQASKQERGSNPAPEREICAQPSPSCTAALRVFLFIALSREFGDFTPVR</sequence>
<feature type="compositionally biased region" description="Low complexity" evidence="1">
    <location>
        <begin position="459"/>
        <end position="510"/>
    </location>
</feature>
<feature type="compositionally biased region" description="Low complexity" evidence="1">
    <location>
        <begin position="776"/>
        <end position="786"/>
    </location>
</feature>
<reference evidence="3 4" key="1">
    <citation type="submission" date="2016-02" db="EMBL/GenBank/DDBJ databases">
        <title>Genome analysis of coral dinoflagellate symbionts highlights evolutionary adaptations to a symbiotic lifestyle.</title>
        <authorList>
            <person name="Aranda M."/>
            <person name="Li Y."/>
            <person name="Liew Y.J."/>
            <person name="Baumgarten S."/>
            <person name="Simakov O."/>
            <person name="Wilson M."/>
            <person name="Piel J."/>
            <person name="Ashoor H."/>
            <person name="Bougouffa S."/>
            <person name="Bajic V.B."/>
            <person name="Ryu T."/>
            <person name="Ravasi T."/>
            <person name="Bayer T."/>
            <person name="Micklem G."/>
            <person name="Kim H."/>
            <person name="Bhak J."/>
            <person name="Lajeunesse T.C."/>
            <person name="Voolstra C.R."/>
        </authorList>
    </citation>
    <scope>NUCLEOTIDE SEQUENCE [LARGE SCALE GENOMIC DNA]</scope>
    <source>
        <strain evidence="3 4">CCMP2467</strain>
    </source>
</reference>
<feature type="compositionally biased region" description="Basic and acidic residues" evidence="1">
    <location>
        <begin position="545"/>
        <end position="554"/>
    </location>
</feature>
<evidence type="ECO:0000313" key="4">
    <source>
        <dbReference type="Proteomes" id="UP000186817"/>
    </source>
</evidence>